<evidence type="ECO:0008006" key="11">
    <source>
        <dbReference type="Google" id="ProtNLM"/>
    </source>
</evidence>
<accession>A0A9P0EZR2</accession>
<keyword evidence="4 8" id="KW-1133">Transmembrane helix</keyword>
<dbReference type="PANTHER" id="PTHR42643">
    <property type="entry name" value="IONOTROPIC RECEPTOR 20A-RELATED"/>
    <property type="match status" value="1"/>
</dbReference>
<feature type="transmembrane region" description="Helical" evidence="8">
    <location>
        <begin position="495"/>
        <end position="519"/>
    </location>
</feature>
<keyword evidence="5 8" id="KW-0472">Membrane</keyword>
<organism evidence="9 10">
    <name type="scientific">Bemisia tabaci</name>
    <name type="common">Sweetpotato whitefly</name>
    <name type="synonym">Aleurodes tabaci</name>
    <dbReference type="NCBI Taxonomy" id="7038"/>
    <lineage>
        <taxon>Eukaryota</taxon>
        <taxon>Metazoa</taxon>
        <taxon>Ecdysozoa</taxon>
        <taxon>Arthropoda</taxon>
        <taxon>Hexapoda</taxon>
        <taxon>Insecta</taxon>
        <taxon>Pterygota</taxon>
        <taxon>Neoptera</taxon>
        <taxon>Paraneoptera</taxon>
        <taxon>Hemiptera</taxon>
        <taxon>Sternorrhyncha</taxon>
        <taxon>Aleyrodoidea</taxon>
        <taxon>Aleyrodidae</taxon>
        <taxon>Aleyrodinae</taxon>
        <taxon>Bemisia</taxon>
    </lineage>
</organism>
<evidence type="ECO:0000256" key="2">
    <source>
        <dbReference type="ARBA" id="ARBA00022475"/>
    </source>
</evidence>
<evidence type="ECO:0000256" key="7">
    <source>
        <dbReference type="ARBA" id="ARBA00023180"/>
    </source>
</evidence>
<evidence type="ECO:0000256" key="5">
    <source>
        <dbReference type="ARBA" id="ARBA00023136"/>
    </source>
</evidence>
<evidence type="ECO:0000313" key="9">
    <source>
        <dbReference type="EMBL" id="CAH0383648.1"/>
    </source>
</evidence>
<name>A0A9P0EZR2_BEMTA</name>
<keyword evidence="7" id="KW-0325">Glycoprotein</keyword>
<dbReference type="Proteomes" id="UP001152759">
    <property type="component" value="Chromosome 10"/>
</dbReference>
<dbReference type="EMBL" id="OU963871">
    <property type="protein sequence ID" value="CAH0383648.1"/>
    <property type="molecule type" value="Genomic_DNA"/>
</dbReference>
<dbReference type="Gene3D" id="1.10.287.70">
    <property type="match status" value="1"/>
</dbReference>
<keyword evidence="10" id="KW-1185">Reference proteome</keyword>
<gene>
    <name evidence="9" type="ORF">BEMITA_LOCUS3084</name>
</gene>
<evidence type="ECO:0000256" key="3">
    <source>
        <dbReference type="ARBA" id="ARBA00022692"/>
    </source>
</evidence>
<reference evidence="9" key="1">
    <citation type="submission" date="2021-12" db="EMBL/GenBank/DDBJ databases">
        <authorList>
            <person name="King R."/>
        </authorList>
    </citation>
    <scope>NUCLEOTIDE SEQUENCE</scope>
</reference>
<sequence>MTLETDLSGALTFCFKFFWRFFKGHKAIICHPNGCERYDPFTGSLISFKGWDDTENAFLDFSWGNMHKKPLKAMMDFSGQKGSRIFIRPWSNWVPFHITIIEHLESSLNCTLTYQDLPALGAADFYYETDESLKLGFDLVMFQNGIMSEKTDYSRLDFSVCVDTNVLGIVAPRSGFMSQGLVVFESFTPFVWVSISITILALCCVQYIFQHSQSELFRRLYTDAEIDYYRGTSSLLTVYAYFICGFPPSLHLGRLLTGKIIFVLFSFSALILSTAFLGSMTTLLSRRVKYPEIESLTTLEESDLFVQSFEYSREEVVSLFDQLNQSNVLEGKLIDTLRYYILDLIGRDVLLDKRFTYNGTKSEDLFAEVKGIYGDLIEEAEENVRSVAEADAFLLAEPLSALTIKYIRVKHLFKDEWFEYHVMKEYIMTYPLIIAFMKNSFYFEKCNEIIARYLETGHAGLILNNATWSWTKEPTAADEGREAPREFDLNDLQSAFIGLIIGLFLSFLIFVGELIFGIFPNSAAVKFLMRLMNPFEGLAKCILEFF</sequence>
<dbReference type="PANTHER" id="PTHR42643:SF38">
    <property type="entry name" value="IONOTROPIC RECEPTOR 100A"/>
    <property type="match status" value="1"/>
</dbReference>
<keyword evidence="2" id="KW-1003">Cell membrane</keyword>
<feature type="transmembrane region" description="Helical" evidence="8">
    <location>
        <begin position="260"/>
        <end position="284"/>
    </location>
</feature>
<evidence type="ECO:0000256" key="1">
    <source>
        <dbReference type="ARBA" id="ARBA00004651"/>
    </source>
</evidence>
<evidence type="ECO:0000313" key="10">
    <source>
        <dbReference type="Proteomes" id="UP001152759"/>
    </source>
</evidence>
<comment type="subcellular location">
    <subcellularLocation>
        <location evidence="1">Cell membrane</location>
        <topology evidence="1">Multi-pass membrane protein</topology>
    </subcellularLocation>
</comment>
<keyword evidence="3 8" id="KW-0812">Transmembrane</keyword>
<protein>
    <recommendedName>
        <fullName evidence="11">Ionotropic receptor</fullName>
    </recommendedName>
</protein>
<dbReference type="GO" id="GO:0005886">
    <property type="term" value="C:plasma membrane"/>
    <property type="evidence" value="ECO:0007669"/>
    <property type="project" value="UniProtKB-SubCell"/>
</dbReference>
<evidence type="ECO:0000256" key="4">
    <source>
        <dbReference type="ARBA" id="ARBA00022989"/>
    </source>
</evidence>
<evidence type="ECO:0000256" key="8">
    <source>
        <dbReference type="SAM" id="Phobius"/>
    </source>
</evidence>
<keyword evidence="6" id="KW-0675">Receptor</keyword>
<feature type="transmembrane region" description="Helical" evidence="8">
    <location>
        <begin position="190"/>
        <end position="209"/>
    </location>
</feature>
<dbReference type="InterPro" id="IPR052192">
    <property type="entry name" value="Insect_Ionotropic_Sensory_Rcpt"/>
</dbReference>
<feature type="transmembrane region" description="Helical" evidence="8">
    <location>
        <begin position="229"/>
        <end position="248"/>
    </location>
</feature>
<dbReference type="AlphaFoldDB" id="A0A9P0EZR2"/>
<evidence type="ECO:0000256" key="6">
    <source>
        <dbReference type="ARBA" id="ARBA00023170"/>
    </source>
</evidence>
<proteinExistence type="predicted"/>